<dbReference type="PANTHER" id="PTHR34980:SF2">
    <property type="entry name" value="INNER MEMBRANE PROTEIN YHAH-RELATED"/>
    <property type="match status" value="1"/>
</dbReference>
<comment type="caution">
    <text evidence="2">The sequence shown here is derived from an EMBL/GenBank/DDBJ whole genome shotgun (WGS) entry which is preliminary data.</text>
</comment>
<reference evidence="2 3" key="1">
    <citation type="journal article" date="2015" name="Genome Announc.">
        <title>Expanding the biotechnology potential of lactobacilli through comparative genomics of 213 strains and associated genera.</title>
        <authorList>
            <person name="Sun Z."/>
            <person name="Harris H.M."/>
            <person name="McCann A."/>
            <person name="Guo C."/>
            <person name="Argimon S."/>
            <person name="Zhang W."/>
            <person name="Yang X."/>
            <person name="Jeffery I.B."/>
            <person name="Cooney J.C."/>
            <person name="Kagawa T.F."/>
            <person name="Liu W."/>
            <person name="Song Y."/>
            <person name="Salvetti E."/>
            <person name="Wrobel A."/>
            <person name="Rasinkangas P."/>
            <person name="Parkhill J."/>
            <person name="Rea M.C."/>
            <person name="O'Sullivan O."/>
            <person name="Ritari J."/>
            <person name="Douillard F.P."/>
            <person name="Paul Ross R."/>
            <person name="Yang R."/>
            <person name="Briner A.E."/>
            <person name="Felis G.E."/>
            <person name="de Vos W.M."/>
            <person name="Barrangou R."/>
            <person name="Klaenhammer T.R."/>
            <person name="Caufield P.W."/>
            <person name="Cui Y."/>
            <person name="Zhang H."/>
            <person name="O'Toole P.W."/>
        </authorList>
    </citation>
    <scope>NUCLEOTIDE SEQUENCE [LARGE SCALE GENOMIC DNA]</scope>
    <source>
        <strain evidence="2 3">DSM 20014</strain>
    </source>
</reference>
<keyword evidence="3" id="KW-1185">Reference proteome</keyword>
<dbReference type="InterPro" id="IPR008523">
    <property type="entry name" value="DUF805"/>
</dbReference>
<organism evidence="2 3">
    <name type="scientific">Weissella minor</name>
    <dbReference type="NCBI Taxonomy" id="1620"/>
    <lineage>
        <taxon>Bacteria</taxon>
        <taxon>Bacillati</taxon>
        <taxon>Bacillota</taxon>
        <taxon>Bacilli</taxon>
        <taxon>Lactobacillales</taxon>
        <taxon>Lactobacillaceae</taxon>
        <taxon>Weissella</taxon>
    </lineage>
</organism>
<dbReference type="Pfam" id="PF05656">
    <property type="entry name" value="DUF805"/>
    <property type="match status" value="1"/>
</dbReference>
<keyword evidence="1" id="KW-0472">Membrane</keyword>
<evidence type="ECO:0000313" key="2">
    <source>
        <dbReference type="EMBL" id="KRN76787.1"/>
    </source>
</evidence>
<evidence type="ECO:0000256" key="1">
    <source>
        <dbReference type="SAM" id="Phobius"/>
    </source>
</evidence>
<feature type="transmembrane region" description="Helical" evidence="1">
    <location>
        <begin position="57"/>
        <end position="75"/>
    </location>
</feature>
<feature type="transmembrane region" description="Helical" evidence="1">
    <location>
        <begin position="87"/>
        <end position="109"/>
    </location>
</feature>
<evidence type="ECO:0008006" key="4">
    <source>
        <dbReference type="Google" id="ProtNLM"/>
    </source>
</evidence>
<name>A0A0R2JHJ0_9LACO</name>
<dbReference type="GO" id="GO:0005886">
    <property type="term" value="C:plasma membrane"/>
    <property type="evidence" value="ECO:0007669"/>
    <property type="project" value="TreeGrafter"/>
</dbReference>
<evidence type="ECO:0000313" key="3">
    <source>
        <dbReference type="Proteomes" id="UP000051673"/>
    </source>
</evidence>
<keyword evidence="1" id="KW-1133">Transmembrane helix</keyword>
<sequence>MEAYSAYWHNLFNFSGTASRKYYWWPMIINYILGIVLVTLIQSIAGQPIQDIHSFSFNTLSNIVLFLVWLATLSVKFRRLHDSNHSGLWILMEFVPLIGTIWFFILMVLPSKANRWS</sequence>
<proteinExistence type="predicted"/>
<accession>A0A0R2JHJ0</accession>
<gene>
    <name evidence="2" type="ORF">IV67_GL000294</name>
</gene>
<protein>
    <recommendedName>
        <fullName evidence="4">Integral membrane protein</fullName>
    </recommendedName>
</protein>
<dbReference type="PANTHER" id="PTHR34980">
    <property type="entry name" value="INNER MEMBRANE PROTEIN-RELATED-RELATED"/>
    <property type="match status" value="1"/>
</dbReference>
<feature type="transmembrane region" description="Helical" evidence="1">
    <location>
        <begin position="22"/>
        <end position="45"/>
    </location>
</feature>
<dbReference type="Proteomes" id="UP000051673">
    <property type="component" value="Unassembled WGS sequence"/>
</dbReference>
<keyword evidence="1" id="KW-0812">Transmembrane</keyword>
<dbReference type="PATRIC" id="fig|1620.3.peg.299"/>
<dbReference type="EMBL" id="JQCD01000024">
    <property type="protein sequence ID" value="KRN76787.1"/>
    <property type="molecule type" value="Genomic_DNA"/>
</dbReference>
<dbReference type="AlphaFoldDB" id="A0A0R2JHJ0"/>